<dbReference type="Proteomes" id="UP000682843">
    <property type="component" value="Chromosome"/>
</dbReference>
<evidence type="ECO:0000313" key="2">
    <source>
        <dbReference type="Proteomes" id="UP000682843"/>
    </source>
</evidence>
<sequence length="91" mass="9828">MVGTGNDDVGKDQGKDLMVDAAGLSPTIAPRDPTHVIANTTVATPQQTSRCLRDNECSPQQLVRLIGSRSPPVTPLSWERLRQQQAQFTAS</sequence>
<evidence type="ECO:0000313" key="1">
    <source>
        <dbReference type="EMBL" id="QUS39753.1"/>
    </source>
</evidence>
<proteinExistence type="predicted"/>
<gene>
    <name evidence="1" type="ORF">RPMA_13570</name>
</gene>
<keyword evidence="2" id="KW-1185">Reference proteome</keyword>
<organism evidence="1 2">
    <name type="scientific">Tardiphaga alba</name>
    <dbReference type="NCBI Taxonomy" id="340268"/>
    <lineage>
        <taxon>Bacteria</taxon>
        <taxon>Pseudomonadati</taxon>
        <taxon>Pseudomonadota</taxon>
        <taxon>Alphaproteobacteria</taxon>
        <taxon>Hyphomicrobiales</taxon>
        <taxon>Nitrobacteraceae</taxon>
        <taxon>Tardiphaga</taxon>
    </lineage>
</organism>
<name>A0ABX8ABE8_9BRAD</name>
<protein>
    <submittedName>
        <fullName evidence="1">Uncharacterized protein</fullName>
    </submittedName>
</protein>
<dbReference type="EMBL" id="CP036498">
    <property type="protein sequence ID" value="QUS39753.1"/>
    <property type="molecule type" value="Genomic_DNA"/>
</dbReference>
<dbReference type="RefSeq" id="WP_211913303.1">
    <property type="nucleotide sequence ID" value="NZ_CP036498.1"/>
</dbReference>
<reference evidence="1 2" key="1">
    <citation type="submission" date="2019-02" db="EMBL/GenBank/DDBJ databases">
        <title>Emended description of the genus Rhodopseudomonas and description of Rhodopseudomonas albus sp. nov., a non-phototrophic, heavy-metal-tolerant bacterium isolated from garden soil.</title>
        <authorList>
            <person name="Bao Z."/>
            <person name="Cao W.W."/>
            <person name="Sato Y."/>
            <person name="Nishizawa T."/>
            <person name="Zhao J."/>
            <person name="Guo Y."/>
            <person name="Ohta H."/>
        </authorList>
    </citation>
    <scope>NUCLEOTIDE SEQUENCE [LARGE SCALE GENOMIC DNA]</scope>
    <source>
        <strain evidence="1 2">SK50-23</strain>
    </source>
</reference>
<accession>A0ABX8ABE8</accession>